<evidence type="ECO:0000313" key="1">
    <source>
        <dbReference type="EMBL" id="PRY75194.1"/>
    </source>
</evidence>
<comment type="caution">
    <text evidence="1">The sequence shown here is derived from an EMBL/GenBank/DDBJ whole genome shotgun (WGS) entry which is preliminary data.</text>
</comment>
<dbReference type="RefSeq" id="WP_106358886.1">
    <property type="nucleotide sequence ID" value="NZ_JBHOGK010000005.1"/>
</dbReference>
<accession>A0A2T0VUR2</accession>
<dbReference type="OrthoDB" id="7691333at2"/>
<reference evidence="1 2" key="1">
    <citation type="submission" date="2018-03" db="EMBL/GenBank/DDBJ databases">
        <title>Genomic Encyclopedia of Archaeal and Bacterial Type Strains, Phase II (KMG-II): from individual species to whole genera.</title>
        <authorList>
            <person name="Goeker M."/>
        </authorList>
    </citation>
    <scope>NUCLEOTIDE SEQUENCE [LARGE SCALE GENOMIC DNA]</scope>
    <source>
        <strain evidence="1 2">DSM 101533</strain>
    </source>
</reference>
<sequence>MSFHSVPRPQPAATQNLPTYNADILTQDGDQAHIVLRDQVYTLRITRAGKLILTK</sequence>
<dbReference type="Pfam" id="PF10636">
    <property type="entry name" value="hemP"/>
    <property type="match status" value="1"/>
</dbReference>
<dbReference type="Gene3D" id="2.10.70.10">
    <property type="entry name" value="Complement Module, domain 1"/>
    <property type="match status" value="1"/>
</dbReference>
<protein>
    <submittedName>
        <fullName evidence="1">Hemin uptake protein hemP</fullName>
    </submittedName>
</protein>
<proteinExistence type="predicted"/>
<evidence type="ECO:0000313" key="2">
    <source>
        <dbReference type="Proteomes" id="UP000238007"/>
    </source>
</evidence>
<organism evidence="1 2">
    <name type="scientific">Yoonia maritima</name>
    <dbReference type="NCBI Taxonomy" id="1435347"/>
    <lineage>
        <taxon>Bacteria</taxon>
        <taxon>Pseudomonadati</taxon>
        <taxon>Pseudomonadota</taxon>
        <taxon>Alphaproteobacteria</taxon>
        <taxon>Rhodobacterales</taxon>
        <taxon>Paracoccaceae</taxon>
        <taxon>Yoonia</taxon>
    </lineage>
</organism>
<dbReference type="Proteomes" id="UP000238007">
    <property type="component" value="Unassembled WGS sequence"/>
</dbReference>
<dbReference type="AlphaFoldDB" id="A0A2T0VUR2"/>
<keyword evidence="2" id="KW-1185">Reference proteome</keyword>
<dbReference type="EMBL" id="PVTP01000013">
    <property type="protein sequence ID" value="PRY75194.1"/>
    <property type="molecule type" value="Genomic_DNA"/>
</dbReference>
<gene>
    <name evidence="1" type="ORF">CLV80_1134</name>
</gene>
<name>A0A2T0VUR2_9RHOB</name>
<dbReference type="InterPro" id="IPR019600">
    <property type="entry name" value="Hemin_uptake_protein_HemP"/>
</dbReference>